<gene>
    <name evidence="1" type="ORF">GU336_09660</name>
</gene>
<sequence length="70" mass="8305">MIDVEIPKKFGDKKYIADFYSLSEKTVSNQISLMRKEQEYIKGNCFRLSGRVWVPAFDKFLNKQKDSCYK</sequence>
<dbReference type="EMBL" id="CP047616">
    <property type="protein sequence ID" value="QIW54380.1"/>
    <property type="molecule type" value="Genomic_DNA"/>
</dbReference>
<name>A0A2A5S9U2_9LACT</name>
<organism evidence="1 2">
    <name type="scientific">Pseudolactococcus raffinolactis</name>
    <dbReference type="NCBI Taxonomy" id="1366"/>
    <lineage>
        <taxon>Bacteria</taxon>
        <taxon>Bacillati</taxon>
        <taxon>Bacillota</taxon>
        <taxon>Bacilli</taxon>
        <taxon>Lactobacillales</taxon>
        <taxon>Streptococcaceae</taxon>
        <taxon>Pseudolactococcus</taxon>
    </lineage>
</organism>
<reference evidence="1 2" key="1">
    <citation type="submission" date="2019-12" db="EMBL/GenBank/DDBJ databases">
        <title>Whole genome sequences of Lactococcus raffinolactis strains isolated from sewage.</title>
        <authorList>
            <person name="Ybazeta G."/>
            <person name="Ross M."/>
            <person name="Brabant-Kirwan D."/>
            <person name="Saleh M."/>
            <person name="Dillon J.A."/>
            <person name="Splinter K."/>
            <person name="Nokhbeh R."/>
        </authorList>
    </citation>
    <scope>NUCLEOTIDE SEQUENCE [LARGE SCALE GENOMIC DNA]</scope>
    <source>
        <strain evidence="1 2">Lr_19_5</strain>
    </source>
</reference>
<evidence type="ECO:0000313" key="1">
    <source>
        <dbReference type="EMBL" id="QIW54380.1"/>
    </source>
</evidence>
<protein>
    <submittedName>
        <fullName evidence="1">Uncharacterized protein</fullName>
    </submittedName>
</protein>
<dbReference type="OrthoDB" id="2242898at2"/>
<dbReference type="GeneID" id="303195611"/>
<proteinExistence type="predicted"/>
<dbReference type="Proteomes" id="UP000501945">
    <property type="component" value="Chromosome"/>
</dbReference>
<dbReference type="AlphaFoldDB" id="A0A2A5S9U2"/>
<evidence type="ECO:0000313" key="2">
    <source>
        <dbReference type="Proteomes" id="UP000501945"/>
    </source>
</evidence>
<dbReference type="RefSeq" id="WP_003137224.1">
    <property type="nucleotide sequence ID" value="NZ_BAAAXH010000023.1"/>
</dbReference>
<accession>A0A2A5S9U2</accession>